<dbReference type="Gene3D" id="2.130.10.10">
    <property type="entry name" value="YVTN repeat-like/Quinoprotein amine dehydrogenase"/>
    <property type="match status" value="2"/>
</dbReference>
<dbReference type="SUPFAM" id="SSF52540">
    <property type="entry name" value="P-loop containing nucleoside triphosphate hydrolases"/>
    <property type="match status" value="1"/>
</dbReference>
<gene>
    <name evidence="5" type="ORF">QCA50_020354</name>
</gene>
<dbReference type="InterPro" id="IPR001680">
    <property type="entry name" value="WD40_rpt"/>
</dbReference>
<dbReference type="Proteomes" id="UP001385951">
    <property type="component" value="Unassembled WGS sequence"/>
</dbReference>
<reference evidence="5 6" key="1">
    <citation type="submission" date="2022-09" db="EMBL/GenBank/DDBJ databases">
        <authorList>
            <person name="Palmer J.M."/>
        </authorList>
    </citation>
    <scope>NUCLEOTIDE SEQUENCE [LARGE SCALE GENOMIC DNA]</scope>
    <source>
        <strain evidence="5 6">DSM 7382</strain>
    </source>
</reference>
<dbReference type="InterPro" id="IPR000008">
    <property type="entry name" value="C2_dom"/>
</dbReference>
<protein>
    <recommendedName>
        <fullName evidence="7">C2 domain-containing protein</fullName>
    </recommendedName>
</protein>
<dbReference type="InterPro" id="IPR015943">
    <property type="entry name" value="WD40/YVTN_repeat-like_dom_sf"/>
</dbReference>
<dbReference type="PROSITE" id="PS50004">
    <property type="entry name" value="C2"/>
    <property type="match status" value="1"/>
</dbReference>
<dbReference type="Pfam" id="PF00168">
    <property type="entry name" value="C2"/>
    <property type="match status" value="1"/>
</dbReference>
<keyword evidence="2" id="KW-0853">WD repeat</keyword>
<evidence type="ECO:0008006" key="7">
    <source>
        <dbReference type="Google" id="ProtNLM"/>
    </source>
</evidence>
<proteinExistence type="predicted"/>
<accession>A0AAW0FAI2</accession>
<dbReference type="EMBL" id="JASBNA010000108">
    <property type="protein sequence ID" value="KAK7676672.1"/>
    <property type="molecule type" value="Genomic_DNA"/>
</dbReference>
<dbReference type="InterPro" id="IPR007111">
    <property type="entry name" value="NACHT_NTPase"/>
</dbReference>
<dbReference type="PANTHER" id="PTHR10039:SF17">
    <property type="entry name" value="FUNGAL STAND N-TERMINAL GOODBYE DOMAIN-CONTAINING PROTEIN-RELATED"/>
    <property type="match status" value="1"/>
</dbReference>
<dbReference type="SUPFAM" id="SSF49562">
    <property type="entry name" value="C2 domain (Calcium/lipid-binding domain, CaLB)"/>
    <property type="match status" value="1"/>
</dbReference>
<evidence type="ECO:0000256" key="2">
    <source>
        <dbReference type="PROSITE-ProRule" id="PRU00221"/>
    </source>
</evidence>
<dbReference type="InterPro" id="IPR056884">
    <property type="entry name" value="NPHP3-like_N"/>
</dbReference>
<feature type="repeat" description="WD" evidence="2">
    <location>
        <begin position="914"/>
        <end position="955"/>
    </location>
</feature>
<dbReference type="Pfam" id="PF24883">
    <property type="entry name" value="NPHP3_N"/>
    <property type="match status" value="1"/>
</dbReference>
<dbReference type="SUPFAM" id="SSF82171">
    <property type="entry name" value="DPP6 N-terminal domain-like"/>
    <property type="match status" value="1"/>
</dbReference>
<dbReference type="PROSITE" id="PS50837">
    <property type="entry name" value="NACHT"/>
    <property type="match status" value="1"/>
</dbReference>
<dbReference type="PROSITE" id="PS50082">
    <property type="entry name" value="WD_REPEATS_2"/>
    <property type="match status" value="1"/>
</dbReference>
<dbReference type="SMART" id="SM00320">
    <property type="entry name" value="WD40"/>
    <property type="match status" value="2"/>
</dbReference>
<sequence length="1303" mass="146565">MARNIHLTIRSARNIEWFGEGCYPTHTPPKLYITLKVNSHRDRTEMKDEVDPQWNQEFTLPALEDDHVIRFRLKSAAIVFRDRIIGEIECKVADLLTPESPKELQIFGVGNKMKSSTTGMIVVSVEAINVDDAAKRLLREAQAAPATDDIARKVNELNERLKLLKIVINAIDQLAKLNSKVELAWYICSALYRVVDHQCSTDQRVISLIDTMIRTLDFAQDSRKLNEYVSSLETTITNLVTQVAECAIFVREYFRPSFLARLTGQLLIDSNKKIEDLIMTLTSLRASLESKIPLHVGTKILEGQVEAELVSAKIFMNVSNLRESDALRELHPALMNVGTRPLCLRGTREATLAKIMNWVLDVDNAQQSILWLHGLAGSGKSTIARTVAARLDGLGRRGAFLFFERGKTSPDTVVQTLAVQLANSDPLLKSRICEAIEKNHNIVTVGLDAQFDSLLRGPLTKAAESLYGPIVIVLDALDEYGDTSSRNSLLKLISNELPKLPNIFRFLITSRPESDIVESFSRNLMIRQMSLKDMGDAAPAIRIYLSVELAGILGSESDAILNARPPSASKRQKETNLDRLVNMSEGLFIWASTLIGYIRDNAEPAGELESILHSKSEEHSRGLDGLYETVLSARKGWDGLLRERFCSIMSIILFCSEPLSDVDIDQMLDLPRQKGCRALFEAFHCLFDYKPNNPIRPLHVSFRDYLTDEMRSEGKPWSLAGFDADHHLAMCCFRVMSKQLYFNICNFKTSDCQNKDYPDLNKQIEKNISPVLMYASGHWAEHLVQVKCSTADIQRALESFSNKQVFFWLEVASLVCDYNIIERFCKDVIKFLQGEHNVEKLVSLWSSALEFWGHYQNIVKEYTPHLYVSGFTYPEDSPFISTYASLFTTARIIIGQDKDTVQVLEEDVFEKGNPYGHSGKNTCVSFSPDGTKFLVSSKDGSIYVRNSSNYTLIKEFWPLKYTSLVVQALFSANSQHIYAALEDGTIHSSSGAILYKSNTDMGRVYSMSLNILSSEEHIYVLYENGALVVSSDGVLIHKPYIFPDMCSFGSISSKGIMACVKNSGSLKKPEIWFWSLTENTTSLVQTTYNRVDSIAFTPDGDKVALFVEDFDHYMKICLWDVNTKEPLQNGATRVSLLHKYHACAISPDLSLVAVAHNSWLLGNANILIFSLKSGDLVQDIYHSGTIDSLFFPSDSQKLVVINGMFQSYLEIIDLSIISPMIYNVSPCWGGSILEPHKGVWIGRDNQDKELFIPKAIWSSLTPPGCNHIPPKKWRLNFGVGEFFNGENWAKGYNPEWESNSDIL</sequence>
<dbReference type="PANTHER" id="PTHR10039">
    <property type="entry name" value="AMELOGENIN"/>
    <property type="match status" value="1"/>
</dbReference>
<dbReference type="Gene3D" id="2.60.40.150">
    <property type="entry name" value="C2 domain"/>
    <property type="match status" value="1"/>
</dbReference>
<comment type="caution">
    <text evidence="5">The sequence shown here is derived from an EMBL/GenBank/DDBJ whole genome shotgun (WGS) entry which is preliminary data.</text>
</comment>
<evidence type="ECO:0000256" key="1">
    <source>
        <dbReference type="ARBA" id="ARBA00022737"/>
    </source>
</evidence>
<evidence type="ECO:0000259" key="3">
    <source>
        <dbReference type="PROSITE" id="PS50004"/>
    </source>
</evidence>
<dbReference type="SMART" id="SM00239">
    <property type="entry name" value="C2"/>
    <property type="match status" value="1"/>
</dbReference>
<dbReference type="CDD" id="cd00030">
    <property type="entry name" value="C2"/>
    <property type="match status" value="1"/>
</dbReference>
<evidence type="ECO:0000313" key="6">
    <source>
        <dbReference type="Proteomes" id="UP001385951"/>
    </source>
</evidence>
<evidence type="ECO:0000259" key="4">
    <source>
        <dbReference type="PROSITE" id="PS50837"/>
    </source>
</evidence>
<name>A0AAW0FAI2_9APHY</name>
<keyword evidence="6" id="KW-1185">Reference proteome</keyword>
<evidence type="ECO:0000313" key="5">
    <source>
        <dbReference type="EMBL" id="KAK7676672.1"/>
    </source>
</evidence>
<dbReference type="InterPro" id="IPR027417">
    <property type="entry name" value="P-loop_NTPase"/>
</dbReference>
<dbReference type="InterPro" id="IPR035892">
    <property type="entry name" value="C2_domain_sf"/>
</dbReference>
<organism evidence="5 6">
    <name type="scientific">Cerrena zonata</name>
    <dbReference type="NCBI Taxonomy" id="2478898"/>
    <lineage>
        <taxon>Eukaryota</taxon>
        <taxon>Fungi</taxon>
        <taxon>Dikarya</taxon>
        <taxon>Basidiomycota</taxon>
        <taxon>Agaricomycotina</taxon>
        <taxon>Agaricomycetes</taxon>
        <taxon>Polyporales</taxon>
        <taxon>Cerrenaceae</taxon>
        <taxon>Cerrena</taxon>
    </lineage>
</organism>
<dbReference type="Gene3D" id="3.40.50.300">
    <property type="entry name" value="P-loop containing nucleotide triphosphate hydrolases"/>
    <property type="match status" value="1"/>
</dbReference>
<feature type="domain" description="NACHT" evidence="4">
    <location>
        <begin position="368"/>
        <end position="514"/>
    </location>
</feature>
<feature type="domain" description="C2" evidence="3">
    <location>
        <begin position="1"/>
        <end position="106"/>
    </location>
</feature>
<keyword evidence="1" id="KW-0677">Repeat</keyword>
<dbReference type="Pfam" id="PF00400">
    <property type="entry name" value="WD40"/>
    <property type="match status" value="1"/>
</dbReference>